<evidence type="ECO:0000256" key="5">
    <source>
        <dbReference type="ARBA" id="ARBA00023004"/>
    </source>
</evidence>
<organism evidence="9 10">
    <name type="scientific">Neoarthrinium moseri</name>
    <dbReference type="NCBI Taxonomy" id="1658444"/>
    <lineage>
        <taxon>Eukaryota</taxon>
        <taxon>Fungi</taxon>
        <taxon>Dikarya</taxon>
        <taxon>Ascomycota</taxon>
        <taxon>Pezizomycotina</taxon>
        <taxon>Sordariomycetes</taxon>
        <taxon>Xylariomycetidae</taxon>
        <taxon>Amphisphaeriales</taxon>
        <taxon>Apiosporaceae</taxon>
        <taxon>Neoarthrinium</taxon>
    </lineage>
</organism>
<evidence type="ECO:0008006" key="11">
    <source>
        <dbReference type="Google" id="ProtNLM"/>
    </source>
</evidence>
<evidence type="ECO:0000256" key="4">
    <source>
        <dbReference type="ARBA" id="ARBA00022723"/>
    </source>
</evidence>
<dbReference type="InterPro" id="IPR001128">
    <property type="entry name" value="Cyt_P450"/>
</dbReference>
<dbReference type="Gene3D" id="1.10.630.10">
    <property type="entry name" value="Cytochrome P450"/>
    <property type="match status" value="1"/>
</dbReference>
<evidence type="ECO:0000256" key="2">
    <source>
        <dbReference type="ARBA" id="ARBA00010617"/>
    </source>
</evidence>
<evidence type="ECO:0000256" key="3">
    <source>
        <dbReference type="ARBA" id="ARBA00022617"/>
    </source>
</evidence>
<dbReference type="PRINTS" id="PR00385">
    <property type="entry name" value="P450"/>
</dbReference>
<dbReference type="Pfam" id="PF00067">
    <property type="entry name" value="p450"/>
    <property type="match status" value="2"/>
</dbReference>
<dbReference type="GO" id="GO:0005506">
    <property type="term" value="F:iron ion binding"/>
    <property type="evidence" value="ECO:0007669"/>
    <property type="project" value="InterPro"/>
</dbReference>
<dbReference type="OrthoDB" id="1470350at2759"/>
<comment type="cofactor">
    <cofactor evidence="1 7">
        <name>heme</name>
        <dbReference type="ChEBI" id="CHEBI:30413"/>
    </cofactor>
</comment>
<evidence type="ECO:0000256" key="7">
    <source>
        <dbReference type="PIRSR" id="PIRSR602403-1"/>
    </source>
</evidence>
<feature type="binding site" description="axial binding residue" evidence="7">
    <location>
        <position position="468"/>
    </location>
    <ligand>
        <name>heme</name>
        <dbReference type="ChEBI" id="CHEBI:30413"/>
    </ligand>
    <ligandPart>
        <name>Fe</name>
        <dbReference type="ChEBI" id="CHEBI:18248"/>
    </ligandPart>
</feature>
<keyword evidence="4 7" id="KW-0479">Metal-binding</keyword>
<keyword evidence="8" id="KW-0560">Oxidoreductase</keyword>
<dbReference type="AlphaFoldDB" id="A0A9Q0AU11"/>
<keyword evidence="6 8" id="KW-0503">Monooxygenase</keyword>
<dbReference type="PANTHER" id="PTHR24305:SF232">
    <property type="entry name" value="P450, PUTATIVE (EUROFUNG)-RELATED"/>
    <property type="match status" value="1"/>
</dbReference>
<evidence type="ECO:0000313" key="9">
    <source>
        <dbReference type="EMBL" id="KAI1880037.1"/>
    </source>
</evidence>
<evidence type="ECO:0000256" key="1">
    <source>
        <dbReference type="ARBA" id="ARBA00001971"/>
    </source>
</evidence>
<dbReference type="GO" id="GO:0020037">
    <property type="term" value="F:heme binding"/>
    <property type="evidence" value="ECO:0007669"/>
    <property type="project" value="InterPro"/>
</dbReference>
<dbReference type="PROSITE" id="PS00086">
    <property type="entry name" value="CYTOCHROME_P450"/>
    <property type="match status" value="1"/>
</dbReference>
<comment type="similarity">
    <text evidence="2 8">Belongs to the cytochrome P450 family.</text>
</comment>
<dbReference type="SUPFAM" id="SSF48264">
    <property type="entry name" value="Cytochrome P450"/>
    <property type="match status" value="1"/>
</dbReference>
<proteinExistence type="inferred from homology"/>
<keyword evidence="3 7" id="KW-0349">Heme</keyword>
<dbReference type="Proteomes" id="UP000829685">
    <property type="component" value="Unassembled WGS sequence"/>
</dbReference>
<keyword evidence="10" id="KW-1185">Reference proteome</keyword>
<evidence type="ECO:0000256" key="6">
    <source>
        <dbReference type="ARBA" id="ARBA00023033"/>
    </source>
</evidence>
<reference evidence="9" key="1">
    <citation type="submission" date="2021-03" db="EMBL/GenBank/DDBJ databases">
        <title>Revisited historic fungal species revealed as producer of novel bioactive compounds through whole genome sequencing and comparative genomics.</title>
        <authorList>
            <person name="Vignolle G.A."/>
            <person name="Hochenegger N."/>
            <person name="Mach R.L."/>
            <person name="Mach-Aigner A.R."/>
            <person name="Javad Rahimi M."/>
            <person name="Salim K.A."/>
            <person name="Chan C.M."/>
            <person name="Lim L.B.L."/>
            <person name="Cai F."/>
            <person name="Druzhinina I.S."/>
            <person name="U'Ren J.M."/>
            <person name="Derntl C."/>
        </authorList>
    </citation>
    <scope>NUCLEOTIDE SEQUENCE</scope>
    <source>
        <strain evidence="9">TUCIM 5799</strain>
    </source>
</reference>
<evidence type="ECO:0000256" key="8">
    <source>
        <dbReference type="RuleBase" id="RU000461"/>
    </source>
</evidence>
<evidence type="ECO:0000313" key="10">
    <source>
        <dbReference type="Proteomes" id="UP000829685"/>
    </source>
</evidence>
<dbReference type="GO" id="GO:0004497">
    <property type="term" value="F:monooxygenase activity"/>
    <property type="evidence" value="ECO:0007669"/>
    <property type="project" value="UniProtKB-KW"/>
</dbReference>
<dbReference type="GO" id="GO:0016705">
    <property type="term" value="F:oxidoreductase activity, acting on paired donors, with incorporation or reduction of molecular oxygen"/>
    <property type="evidence" value="ECO:0007669"/>
    <property type="project" value="InterPro"/>
</dbReference>
<dbReference type="EMBL" id="JAFIMR010000003">
    <property type="protein sequence ID" value="KAI1880037.1"/>
    <property type="molecule type" value="Genomic_DNA"/>
</dbReference>
<dbReference type="PANTHER" id="PTHR24305">
    <property type="entry name" value="CYTOCHROME P450"/>
    <property type="match status" value="1"/>
</dbReference>
<gene>
    <name evidence="9" type="ORF">JX265_001658</name>
</gene>
<accession>A0A9Q0AU11</accession>
<dbReference type="InterPro" id="IPR036396">
    <property type="entry name" value="Cyt_P450_sf"/>
</dbReference>
<comment type="caution">
    <text evidence="9">The sequence shown here is derived from an EMBL/GenBank/DDBJ whole genome shotgun (WGS) entry which is preliminary data.</text>
</comment>
<dbReference type="InterPro" id="IPR017972">
    <property type="entry name" value="Cyt_P450_CS"/>
</dbReference>
<sequence length="522" mass="58796">MIWAFAISILIAAGFLLYQWALPRPIPGVPYDYDAARNLRGNLPEMLAYAKTNGRLRPWFTSHTLKHKAPLVQFWMIPFTKPMLVLADYQEAQDILLRRTKEFDRGQRGADVFHGVVPNHHIAMTSADPRFKRNKELVRDLMAPGFLNEVSAPEIYSKTMALVDLWGLKAQLAEDRPFDARRDIIDAAMDIINAAAFSFDGAMTAITAVADHLGTQFRSVLPRLDHKIRMLTDSELRRNFSRKDAMISREINKSLGRLQSGDGTMTSALDHLLQREMNAASKAGRQPYFHSPQISDELFGYIVAGHETSATSLSSDHQDVQAKLRSALRDVYNEALGELRQPTVDEITKKNVPYLDAVIEESLRFNAPLPVFGRETTVDTVILGHKIPKGTQVFLPVDGPSFKLPGFPIADTMRSETSVEKHWGGQWDAADMHLFNPERWLKRPEDGPVIFDAQAGPILSFGLGPRGCFGKRLAYLEMKIVLALVVWNFEFARLSAPFNSPEAYDAITTMPKYCYVELKKLH</sequence>
<dbReference type="InterPro" id="IPR002403">
    <property type="entry name" value="Cyt_P450_E_grp-IV"/>
</dbReference>
<dbReference type="PRINTS" id="PR00465">
    <property type="entry name" value="EP450IV"/>
</dbReference>
<dbReference type="InterPro" id="IPR050121">
    <property type="entry name" value="Cytochrome_P450_monoxygenase"/>
</dbReference>
<name>A0A9Q0AU11_9PEZI</name>
<protein>
    <recommendedName>
        <fullName evidence="11">Cytochrome P450</fullName>
    </recommendedName>
</protein>
<keyword evidence="5 7" id="KW-0408">Iron</keyword>